<keyword evidence="1" id="KW-1133">Transmembrane helix</keyword>
<proteinExistence type="predicted"/>
<organism evidence="2 3">
    <name type="scientific">Candidatus Bacteroides merdigallinarum</name>
    <dbReference type="NCBI Taxonomy" id="2838473"/>
    <lineage>
        <taxon>Bacteria</taxon>
        <taxon>Pseudomonadati</taxon>
        <taxon>Bacteroidota</taxon>
        <taxon>Bacteroidia</taxon>
        <taxon>Bacteroidales</taxon>
        <taxon>Bacteroidaceae</taxon>
        <taxon>Bacteroides</taxon>
    </lineage>
</organism>
<comment type="caution">
    <text evidence="2">The sequence shown here is derived from an EMBL/GenBank/DDBJ whole genome shotgun (WGS) entry which is preliminary data.</text>
</comment>
<dbReference type="EMBL" id="DXBX01000068">
    <property type="protein sequence ID" value="HIZ33596.1"/>
    <property type="molecule type" value="Genomic_DNA"/>
</dbReference>
<dbReference type="AlphaFoldDB" id="A0A9D2EA73"/>
<evidence type="ECO:0000256" key="1">
    <source>
        <dbReference type="SAM" id="Phobius"/>
    </source>
</evidence>
<accession>A0A9D2EA73</accession>
<keyword evidence="1" id="KW-0812">Transmembrane</keyword>
<sequence length="245" mass="28629">MKQKFYKNEWWRDTITSLVGTVVGIVLTFGTTFYIEKQNKADMARKTVIITLHNLDVKIKSLKSNEAWMSHVDTLFRAVVKHLPADLDNVDTDTLQAAYDVFPYLDIHLNENIAESIFSNSIEVWEYMDDERVIGRISNCYSFSNYCAKIQEELQEERLTLFRDFLKEQKSISYTPETAKAFLQRPEVQFHLSMHILQTGMMNRTLKLLVQMHERNKKELNISQAELDAAGELLTEEDYQELNES</sequence>
<keyword evidence="1" id="KW-0472">Membrane</keyword>
<feature type="transmembrane region" description="Helical" evidence="1">
    <location>
        <begin position="15"/>
        <end position="35"/>
    </location>
</feature>
<dbReference type="Proteomes" id="UP000824028">
    <property type="component" value="Unassembled WGS sequence"/>
</dbReference>
<name>A0A9D2EA73_9BACE</name>
<reference evidence="2" key="2">
    <citation type="submission" date="2021-04" db="EMBL/GenBank/DDBJ databases">
        <authorList>
            <person name="Gilroy R."/>
        </authorList>
    </citation>
    <scope>NUCLEOTIDE SEQUENCE</scope>
    <source>
        <strain evidence="2">ChiHjej9B8-1298</strain>
    </source>
</reference>
<reference evidence="2" key="1">
    <citation type="journal article" date="2021" name="PeerJ">
        <title>Extensive microbial diversity within the chicken gut microbiome revealed by metagenomics and culture.</title>
        <authorList>
            <person name="Gilroy R."/>
            <person name="Ravi A."/>
            <person name="Getino M."/>
            <person name="Pursley I."/>
            <person name="Horton D.L."/>
            <person name="Alikhan N.F."/>
            <person name="Baker D."/>
            <person name="Gharbi K."/>
            <person name="Hall N."/>
            <person name="Watson M."/>
            <person name="Adriaenssens E.M."/>
            <person name="Foster-Nyarko E."/>
            <person name="Jarju S."/>
            <person name="Secka A."/>
            <person name="Antonio M."/>
            <person name="Oren A."/>
            <person name="Chaudhuri R.R."/>
            <person name="La Ragione R."/>
            <person name="Hildebrand F."/>
            <person name="Pallen M.J."/>
        </authorList>
    </citation>
    <scope>NUCLEOTIDE SEQUENCE</scope>
    <source>
        <strain evidence="2">ChiHjej9B8-1298</strain>
    </source>
</reference>
<evidence type="ECO:0000313" key="3">
    <source>
        <dbReference type="Proteomes" id="UP000824028"/>
    </source>
</evidence>
<gene>
    <name evidence="2" type="ORF">H9814_08685</name>
</gene>
<protein>
    <submittedName>
        <fullName evidence="2">Uncharacterized protein</fullName>
    </submittedName>
</protein>
<evidence type="ECO:0000313" key="2">
    <source>
        <dbReference type="EMBL" id="HIZ33596.1"/>
    </source>
</evidence>